<evidence type="ECO:0000256" key="4">
    <source>
        <dbReference type="ARBA" id="ARBA00023014"/>
    </source>
</evidence>
<dbReference type="AlphaFoldDB" id="A0A401ZSQ4"/>
<keyword evidence="4" id="KW-0411">Iron-sulfur</keyword>
<feature type="compositionally biased region" description="Basic and acidic residues" evidence="6">
    <location>
        <begin position="86"/>
        <end position="101"/>
    </location>
</feature>
<dbReference type="PANTHER" id="PTHR10134">
    <property type="entry name" value="CYTOCHROME B-C1 COMPLEX SUBUNIT RIESKE, MITOCHONDRIAL"/>
    <property type="match status" value="1"/>
</dbReference>
<evidence type="ECO:0000313" key="8">
    <source>
        <dbReference type="EMBL" id="GCE09893.1"/>
    </source>
</evidence>
<dbReference type="Pfam" id="PF00355">
    <property type="entry name" value="Rieske"/>
    <property type="match status" value="1"/>
</dbReference>
<proteinExistence type="predicted"/>
<dbReference type="GO" id="GO:0046872">
    <property type="term" value="F:metal ion binding"/>
    <property type="evidence" value="ECO:0007669"/>
    <property type="project" value="UniProtKB-KW"/>
</dbReference>
<protein>
    <submittedName>
        <fullName evidence="8">(2Fe-2S) ferredoxin</fullName>
    </submittedName>
</protein>
<evidence type="ECO:0000256" key="6">
    <source>
        <dbReference type="SAM" id="MobiDB-lite"/>
    </source>
</evidence>
<keyword evidence="5" id="KW-1015">Disulfide bond</keyword>
<evidence type="ECO:0000256" key="5">
    <source>
        <dbReference type="ARBA" id="ARBA00023157"/>
    </source>
</evidence>
<keyword evidence="1" id="KW-0001">2Fe-2S</keyword>
<dbReference type="PROSITE" id="PS51296">
    <property type="entry name" value="RIESKE"/>
    <property type="match status" value="1"/>
</dbReference>
<evidence type="ECO:0000313" key="9">
    <source>
        <dbReference type="Proteomes" id="UP000287224"/>
    </source>
</evidence>
<organism evidence="8 9">
    <name type="scientific">Dictyobacter aurantiacus</name>
    <dbReference type="NCBI Taxonomy" id="1936993"/>
    <lineage>
        <taxon>Bacteria</taxon>
        <taxon>Bacillati</taxon>
        <taxon>Chloroflexota</taxon>
        <taxon>Ktedonobacteria</taxon>
        <taxon>Ktedonobacterales</taxon>
        <taxon>Dictyobacteraceae</taxon>
        <taxon>Dictyobacter</taxon>
    </lineage>
</organism>
<dbReference type="SUPFAM" id="SSF50022">
    <property type="entry name" value="ISP domain"/>
    <property type="match status" value="1"/>
</dbReference>
<sequence length="285" mass="31729">MAGDDQERFEDYLELERYIERLQSGQVAHPPAELTPEQARIYQMAAFFRAATPENVEPQPEFVEHLKQQLLELNTEEIPAPASNLHPDEKNARPVGVSRDDDRKKVHWRPVRFVSRRRLLMGGAIAAASLVVGGGVEHVIEQQSAAKKADQTLSIPPYPATRLEIESGIPITWHFVVRLADLGQSAVRFITPTLTGYVLRNPQGSKNSADPNASITALSAACTHMGCIVQWKDADRSFHCPCHSAVFTETGIHQNLNYRYGLPPLPLLQTKVEDGNVYVMVPQAH</sequence>
<dbReference type="GO" id="GO:0051537">
    <property type="term" value="F:2 iron, 2 sulfur cluster binding"/>
    <property type="evidence" value="ECO:0007669"/>
    <property type="project" value="UniProtKB-KW"/>
</dbReference>
<dbReference type="Proteomes" id="UP000287224">
    <property type="component" value="Unassembled WGS sequence"/>
</dbReference>
<dbReference type="InterPro" id="IPR036922">
    <property type="entry name" value="Rieske_2Fe-2S_sf"/>
</dbReference>
<gene>
    <name evidence="8" type="ORF">KDAU_72220</name>
</gene>
<keyword evidence="2" id="KW-0479">Metal-binding</keyword>
<feature type="region of interest" description="Disordered" evidence="6">
    <location>
        <begin position="79"/>
        <end position="101"/>
    </location>
</feature>
<evidence type="ECO:0000256" key="3">
    <source>
        <dbReference type="ARBA" id="ARBA00023004"/>
    </source>
</evidence>
<evidence type="ECO:0000256" key="2">
    <source>
        <dbReference type="ARBA" id="ARBA00022723"/>
    </source>
</evidence>
<evidence type="ECO:0000259" key="7">
    <source>
        <dbReference type="PROSITE" id="PS51296"/>
    </source>
</evidence>
<dbReference type="Gene3D" id="2.102.10.10">
    <property type="entry name" value="Rieske [2Fe-2S] iron-sulphur domain"/>
    <property type="match status" value="1"/>
</dbReference>
<accession>A0A401ZSQ4</accession>
<evidence type="ECO:0000256" key="1">
    <source>
        <dbReference type="ARBA" id="ARBA00022714"/>
    </source>
</evidence>
<keyword evidence="9" id="KW-1185">Reference proteome</keyword>
<reference evidence="9" key="1">
    <citation type="submission" date="2018-12" db="EMBL/GenBank/DDBJ databases">
        <title>Tengunoibacter tsumagoiensis gen. nov., sp. nov., Dictyobacter kobayashii sp. nov., D. alpinus sp. nov., and D. joshuensis sp. nov. and description of Dictyobacteraceae fam. nov. within the order Ktedonobacterales isolated from Tengu-no-mugimeshi.</title>
        <authorList>
            <person name="Wang C.M."/>
            <person name="Zheng Y."/>
            <person name="Sakai Y."/>
            <person name="Toyoda A."/>
            <person name="Minakuchi Y."/>
            <person name="Abe K."/>
            <person name="Yokota A."/>
            <person name="Yabe S."/>
        </authorList>
    </citation>
    <scope>NUCLEOTIDE SEQUENCE [LARGE SCALE GENOMIC DNA]</scope>
    <source>
        <strain evidence="9">S-27</strain>
    </source>
</reference>
<dbReference type="RefSeq" id="WP_126602730.1">
    <property type="nucleotide sequence ID" value="NZ_BIFQ01000002.1"/>
</dbReference>
<dbReference type="InterPro" id="IPR017941">
    <property type="entry name" value="Rieske_2Fe-2S"/>
</dbReference>
<dbReference type="GO" id="GO:0016705">
    <property type="term" value="F:oxidoreductase activity, acting on paired donors, with incorporation or reduction of molecular oxygen"/>
    <property type="evidence" value="ECO:0007669"/>
    <property type="project" value="UniProtKB-ARBA"/>
</dbReference>
<dbReference type="GO" id="GO:0004497">
    <property type="term" value="F:monooxygenase activity"/>
    <property type="evidence" value="ECO:0007669"/>
    <property type="project" value="UniProtKB-ARBA"/>
</dbReference>
<comment type="caution">
    <text evidence="8">The sequence shown here is derived from an EMBL/GenBank/DDBJ whole genome shotgun (WGS) entry which is preliminary data.</text>
</comment>
<dbReference type="OrthoDB" id="9767869at2"/>
<dbReference type="EMBL" id="BIFQ01000002">
    <property type="protein sequence ID" value="GCE09893.1"/>
    <property type="molecule type" value="Genomic_DNA"/>
</dbReference>
<feature type="domain" description="Rieske" evidence="7">
    <location>
        <begin position="173"/>
        <end position="279"/>
    </location>
</feature>
<name>A0A401ZSQ4_9CHLR</name>
<dbReference type="InterPro" id="IPR014349">
    <property type="entry name" value="Rieske_Fe-S_prot"/>
</dbReference>
<keyword evidence="3" id="KW-0408">Iron</keyword>